<evidence type="ECO:0000313" key="3">
    <source>
        <dbReference type="Proteomes" id="UP000053593"/>
    </source>
</evidence>
<dbReference type="HOGENOM" id="CLU_1777666_0_0_1"/>
<protein>
    <recommendedName>
        <fullName evidence="4">Secreted protein</fullName>
    </recommendedName>
</protein>
<name>A0A0D0C0T1_9AGAR</name>
<organism evidence="2 3">
    <name type="scientific">Collybiopsis luxurians FD-317 M1</name>
    <dbReference type="NCBI Taxonomy" id="944289"/>
    <lineage>
        <taxon>Eukaryota</taxon>
        <taxon>Fungi</taxon>
        <taxon>Dikarya</taxon>
        <taxon>Basidiomycota</taxon>
        <taxon>Agaricomycotina</taxon>
        <taxon>Agaricomycetes</taxon>
        <taxon>Agaricomycetidae</taxon>
        <taxon>Agaricales</taxon>
        <taxon>Marasmiineae</taxon>
        <taxon>Omphalotaceae</taxon>
        <taxon>Collybiopsis</taxon>
        <taxon>Collybiopsis luxurians</taxon>
    </lineage>
</organism>
<evidence type="ECO:0000256" key="1">
    <source>
        <dbReference type="SAM" id="SignalP"/>
    </source>
</evidence>
<accession>A0A0D0C0T1</accession>
<dbReference type="Proteomes" id="UP000053593">
    <property type="component" value="Unassembled WGS sequence"/>
</dbReference>
<sequence>MAAMHLLLPVFLAFTVASSPPMSGTWIWTPTKTLFRKDADSTTLSLPVLTLPILDHTPARHAPTKRPQIDHATFAFPESFLISASLIFDCPSQSHWRYVRQATTNSSLSRNWKCARTLEPLRRLSPGVVTVRTLKVNDPFRRSHAF</sequence>
<proteinExistence type="predicted"/>
<evidence type="ECO:0008006" key="4">
    <source>
        <dbReference type="Google" id="ProtNLM"/>
    </source>
</evidence>
<reference evidence="2 3" key="1">
    <citation type="submission" date="2014-04" db="EMBL/GenBank/DDBJ databases">
        <title>Evolutionary Origins and Diversification of the Mycorrhizal Mutualists.</title>
        <authorList>
            <consortium name="DOE Joint Genome Institute"/>
            <consortium name="Mycorrhizal Genomics Consortium"/>
            <person name="Kohler A."/>
            <person name="Kuo A."/>
            <person name="Nagy L.G."/>
            <person name="Floudas D."/>
            <person name="Copeland A."/>
            <person name="Barry K.W."/>
            <person name="Cichocki N."/>
            <person name="Veneault-Fourrey C."/>
            <person name="LaButti K."/>
            <person name="Lindquist E.A."/>
            <person name="Lipzen A."/>
            <person name="Lundell T."/>
            <person name="Morin E."/>
            <person name="Murat C."/>
            <person name="Riley R."/>
            <person name="Ohm R."/>
            <person name="Sun H."/>
            <person name="Tunlid A."/>
            <person name="Henrissat B."/>
            <person name="Grigoriev I.V."/>
            <person name="Hibbett D.S."/>
            <person name="Martin F."/>
        </authorList>
    </citation>
    <scope>NUCLEOTIDE SEQUENCE [LARGE SCALE GENOMIC DNA]</scope>
    <source>
        <strain evidence="2 3">FD-317 M1</strain>
    </source>
</reference>
<feature type="signal peptide" evidence="1">
    <location>
        <begin position="1"/>
        <end position="18"/>
    </location>
</feature>
<keyword evidence="1" id="KW-0732">Signal</keyword>
<keyword evidence="3" id="KW-1185">Reference proteome</keyword>
<gene>
    <name evidence="2" type="ORF">GYMLUDRAFT_47422</name>
</gene>
<feature type="chain" id="PRO_5002208435" description="Secreted protein" evidence="1">
    <location>
        <begin position="19"/>
        <end position="146"/>
    </location>
</feature>
<dbReference type="AlphaFoldDB" id="A0A0D0C0T1"/>
<dbReference type="EMBL" id="KN834801">
    <property type="protein sequence ID" value="KIK55954.1"/>
    <property type="molecule type" value="Genomic_DNA"/>
</dbReference>
<evidence type="ECO:0000313" key="2">
    <source>
        <dbReference type="EMBL" id="KIK55954.1"/>
    </source>
</evidence>